<gene>
    <name evidence="2" type="ORF">H1D24_21070</name>
</gene>
<reference evidence="2 3" key="1">
    <citation type="submission" date="2020-07" db="EMBL/GenBank/DDBJ databases">
        <title>Streptomyces isolated from Indian soil.</title>
        <authorList>
            <person name="Mandal S."/>
            <person name="Maiti P.K."/>
        </authorList>
    </citation>
    <scope>NUCLEOTIDE SEQUENCE [LARGE SCALE GENOMIC DNA]</scope>
    <source>
        <strain evidence="2 3">PSKA28</strain>
    </source>
</reference>
<sequence>MSQLDGLIWRKSTYSGAENACVEHAPLPSGRQAVRDSKDPGRGILHFGPGAWRVFVESWR</sequence>
<dbReference type="EMBL" id="JACEHE010000012">
    <property type="protein sequence ID" value="MBA2948239.1"/>
    <property type="molecule type" value="Genomic_DNA"/>
</dbReference>
<proteinExistence type="predicted"/>
<dbReference type="InterPro" id="IPR007278">
    <property type="entry name" value="DUF397"/>
</dbReference>
<dbReference type="Pfam" id="PF04149">
    <property type="entry name" value="DUF397"/>
    <property type="match status" value="1"/>
</dbReference>
<comment type="caution">
    <text evidence="2">The sequence shown here is derived from an EMBL/GenBank/DDBJ whole genome shotgun (WGS) entry which is preliminary data.</text>
</comment>
<dbReference type="AlphaFoldDB" id="A0A7W0DNB7"/>
<feature type="domain" description="DUF397" evidence="1">
    <location>
        <begin position="9"/>
        <end position="58"/>
    </location>
</feature>
<organism evidence="2 3">
    <name type="scientific">Streptomyces himalayensis subsp. himalayensis</name>
    <dbReference type="NCBI Taxonomy" id="2756131"/>
    <lineage>
        <taxon>Bacteria</taxon>
        <taxon>Bacillati</taxon>
        <taxon>Actinomycetota</taxon>
        <taxon>Actinomycetes</taxon>
        <taxon>Kitasatosporales</taxon>
        <taxon>Streptomycetaceae</taxon>
        <taxon>Streptomyces</taxon>
        <taxon>Streptomyces himalayensis</taxon>
    </lineage>
</organism>
<accession>A0A7W0DNB7</accession>
<evidence type="ECO:0000259" key="1">
    <source>
        <dbReference type="Pfam" id="PF04149"/>
    </source>
</evidence>
<evidence type="ECO:0000313" key="3">
    <source>
        <dbReference type="Proteomes" id="UP000545761"/>
    </source>
</evidence>
<name>A0A7W0DNB7_9ACTN</name>
<protein>
    <submittedName>
        <fullName evidence="2">DUF397 domain-containing protein</fullName>
    </submittedName>
</protein>
<evidence type="ECO:0000313" key="2">
    <source>
        <dbReference type="EMBL" id="MBA2948239.1"/>
    </source>
</evidence>
<dbReference type="Proteomes" id="UP000545761">
    <property type="component" value="Unassembled WGS sequence"/>
</dbReference>